<protein>
    <submittedName>
        <fullName evidence="2">Uncharacterized protein</fullName>
    </submittedName>
</protein>
<dbReference type="AlphaFoldDB" id="A0A250JCC6"/>
<name>A0A250JCC6_9BACT</name>
<sequence length="69" mass="7930">MGRFSNPMNDTLHSLQTTHTNQSSDHNCSRQSWLTKRTNNLLPQQIKVRTTEQEGGIHDGNETVHNMRV</sequence>
<accession>A0A250JCC6</accession>
<dbReference type="Proteomes" id="UP000217257">
    <property type="component" value="Chromosome"/>
</dbReference>
<reference evidence="2 3" key="1">
    <citation type="submission" date="2017-06" db="EMBL/GenBank/DDBJ databases">
        <title>Sequencing and comparative analysis of myxobacterial genomes.</title>
        <authorList>
            <person name="Rupp O."/>
            <person name="Goesmann A."/>
            <person name="Sogaard-Andersen L."/>
        </authorList>
    </citation>
    <scope>NUCLEOTIDE SEQUENCE [LARGE SCALE GENOMIC DNA]</scope>
    <source>
        <strain evidence="2 3">DSM 52655</strain>
    </source>
</reference>
<feature type="region of interest" description="Disordered" evidence="1">
    <location>
        <begin position="1"/>
        <end position="31"/>
    </location>
</feature>
<evidence type="ECO:0000256" key="1">
    <source>
        <dbReference type="SAM" id="MobiDB-lite"/>
    </source>
</evidence>
<feature type="region of interest" description="Disordered" evidence="1">
    <location>
        <begin position="49"/>
        <end position="69"/>
    </location>
</feature>
<dbReference type="EMBL" id="CP022098">
    <property type="protein sequence ID" value="ATB41564.1"/>
    <property type="molecule type" value="Genomic_DNA"/>
</dbReference>
<proteinExistence type="predicted"/>
<dbReference type="KEGG" id="cfus:CYFUS_007030"/>
<organism evidence="2 3">
    <name type="scientific">Cystobacter fuscus</name>
    <dbReference type="NCBI Taxonomy" id="43"/>
    <lineage>
        <taxon>Bacteria</taxon>
        <taxon>Pseudomonadati</taxon>
        <taxon>Myxococcota</taxon>
        <taxon>Myxococcia</taxon>
        <taxon>Myxococcales</taxon>
        <taxon>Cystobacterineae</taxon>
        <taxon>Archangiaceae</taxon>
        <taxon>Cystobacter</taxon>
    </lineage>
</organism>
<evidence type="ECO:0000313" key="3">
    <source>
        <dbReference type="Proteomes" id="UP000217257"/>
    </source>
</evidence>
<feature type="compositionally biased region" description="Basic and acidic residues" evidence="1">
    <location>
        <begin position="49"/>
        <end position="62"/>
    </location>
</feature>
<evidence type="ECO:0000313" key="2">
    <source>
        <dbReference type="EMBL" id="ATB41564.1"/>
    </source>
</evidence>
<gene>
    <name evidence="2" type="ORF">CYFUS_007030</name>
</gene>